<proteinExistence type="predicted"/>
<name>A0A2I0U8A7_LIMLA</name>
<dbReference type="Proteomes" id="UP000233556">
    <property type="component" value="Unassembled WGS sequence"/>
</dbReference>
<organism evidence="1 2">
    <name type="scientific">Limosa lapponica baueri</name>
    <dbReference type="NCBI Taxonomy" id="1758121"/>
    <lineage>
        <taxon>Eukaryota</taxon>
        <taxon>Metazoa</taxon>
        <taxon>Chordata</taxon>
        <taxon>Craniata</taxon>
        <taxon>Vertebrata</taxon>
        <taxon>Euteleostomi</taxon>
        <taxon>Archelosauria</taxon>
        <taxon>Archosauria</taxon>
        <taxon>Dinosauria</taxon>
        <taxon>Saurischia</taxon>
        <taxon>Theropoda</taxon>
        <taxon>Coelurosauria</taxon>
        <taxon>Aves</taxon>
        <taxon>Neognathae</taxon>
        <taxon>Neoaves</taxon>
        <taxon>Charadriiformes</taxon>
        <taxon>Scolopacidae</taxon>
        <taxon>Limosa</taxon>
    </lineage>
</organism>
<accession>A0A2I0U8A7</accession>
<sequence>MDLLEQIQQRAMKMIRGLEYLSYEDRLRELGLFSLEKVQGRPYSGLLVPEGPQLLEALLMQGIWRPLQSPLMLWHLKDEDQQTRADNNRVINKAKPGIFLDPSTTVISDFTKRAQKRPLQQSFVFAA</sequence>
<protein>
    <submittedName>
        <fullName evidence="1">Uncharacterized protein</fullName>
    </submittedName>
</protein>
<evidence type="ECO:0000313" key="2">
    <source>
        <dbReference type="Proteomes" id="UP000233556"/>
    </source>
</evidence>
<keyword evidence="2" id="KW-1185">Reference proteome</keyword>
<dbReference type="OrthoDB" id="431817at2759"/>
<dbReference type="EMBL" id="KZ506012">
    <property type="protein sequence ID" value="PKU42269.1"/>
    <property type="molecule type" value="Genomic_DNA"/>
</dbReference>
<reference evidence="2" key="2">
    <citation type="submission" date="2017-12" db="EMBL/GenBank/DDBJ databases">
        <title>Genome sequence of the Bar-tailed Godwit (Limosa lapponica baueri).</title>
        <authorList>
            <person name="Lima N.C.B."/>
            <person name="Parody-Merino A.M."/>
            <person name="Battley P.F."/>
            <person name="Fidler A.E."/>
            <person name="Prosdocimi F."/>
        </authorList>
    </citation>
    <scope>NUCLEOTIDE SEQUENCE [LARGE SCALE GENOMIC DNA]</scope>
</reference>
<reference evidence="2" key="1">
    <citation type="submission" date="2017-11" db="EMBL/GenBank/DDBJ databases">
        <authorList>
            <person name="Lima N.C."/>
            <person name="Parody-Merino A.M."/>
            <person name="Battley P.F."/>
            <person name="Fidler A.E."/>
            <person name="Prosdocimi F."/>
        </authorList>
    </citation>
    <scope>NUCLEOTIDE SEQUENCE [LARGE SCALE GENOMIC DNA]</scope>
</reference>
<gene>
    <name evidence="1" type="ORF">llap_7423</name>
</gene>
<evidence type="ECO:0000313" key="1">
    <source>
        <dbReference type="EMBL" id="PKU42269.1"/>
    </source>
</evidence>
<dbReference type="AlphaFoldDB" id="A0A2I0U8A7"/>